<dbReference type="PANTHER" id="PTHR42988:SF2">
    <property type="entry name" value="CYCLIC NUCLEOTIDE PHOSPHODIESTERASE CBUA0032-RELATED"/>
    <property type="match status" value="1"/>
</dbReference>
<feature type="domain" description="Calcineurin-like phosphoesterase" evidence="5">
    <location>
        <begin position="4"/>
        <end position="186"/>
    </location>
</feature>
<keyword evidence="2" id="KW-0378">Hydrolase</keyword>
<evidence type="ECO:0000313" key="7">
    <source>
        <dbReference type="Proteomes" id="UP000509429"/>
    </source>
</evidence>
<dbReference type="InterPro" id="IPR029052">
    <property type="entry name" value="Metallo-depent_PP-like"/>
</dbReference>
<dbReference type="GO" id="GO:0016787">
    <property type="term" value="F:hydrolase activity"/>
    <property type="evidence" value="ECO:0007669"/>
    <property type="project" value="UniProtKB-KW"/>
</dbReference>
<dbReference type="AlphaFoldDB" id="A0A6N0HPF5"/>
<dbReference type="InterPro" id="IPR004843">
    <property type="entry name" value="Calcineurin-like_PHP"/>
</dbReference>
<comment type="similarity">
    <text evidence="4">Belongs to the cyclic nucleotide phosphodiesterase class-III family.</text>
</comment>
<dbReference type="InterPro" id="IPR050884">
    <property type="entry name" value="CNP_phosphodiesterase-III"/>
</dbReference>
<evidence type="ECO:0000256" key="1">
    <source>
        <dbReference type="ARBA" id="ARBA00022723"/>
    </source>
</evidence>
<gene>
    <name evidence="6" type="ORF">HUE58_03280</name>
</gene>
<accession>A0A6N0HPF5</accession>
<keyword evidence="3" id="KW-0408">Iron</keyword>
<proteinExistence type="inferred from homology"/>
<keyword evidence="1" id="KW-0479">Metal-binding</keyword>
<reference evidence="6 7" key="1">
    <citation type="submission" date="2020-05" db="EMBL/GenBank/DDBJ databases">
        <title>Horizontal transmission and recombination maintain forever young bacterial symbiont genomes.</title>
        <authorList>
            <person name="Russell S.L."/>
            <person name="Pepper-Tunick E."/>
            <person name="Svedberg J."/>
            <person name="Byrne A."/>
            <person name="Ruelas Castillo J."/>
            <person name="Vollmers C."/>
            <person name="Beinart R.A."/>
            <person name="Corbett-Detig R."/>
        </authorList>
    </citation>
    <scope>NUCLEOTIDE SEQUENCE [LARGE SCALE GENOMIC DNA]</scope>
    <source>
        <strain evidence="6">JDF_Ridge</strain>
    </source>
</reference>
<keyword evidence="7" id="KW-1185">Reference proteome</keyword>
<dbReference type="Proteomes" id="UP000509429">
    <property type="component" value="Chromosome"/>
</dbReference>
<sequence>MSHSFVQISDCHIDDLENTMGVNTHVNLKKIINKIININIDALLISGDLTHNGTITSYKTLQQILSPVQTRLLVISGNHDIDNNLNAIFSKNLSSQFTLGKWEIIATNSVQISKTSGFLTKDELIKLDFNLTQSTAKYILIVLHHPIVPMNSTWDDSLSLENPKALFNVLDKYPKIQAILFGHTHQAAEFSRLGVKIISCPSTALQFNNETRIGFNHYTLHDSGQVTIDTQWI</sequence>
<evidence type="ECO:0000256" key="2">
    <source>
        <dbReference type="ARBA" id="ARBA00022801"/>
    </source>
</evidence>
<evidence type="ECO:0000256" key="3">
    <source>
        <dbReference type="ARBA" id="ARBA00023004"/>
    </source>
</evidence>
<dbReference type="GO" id="GO:0046872">
    <property type="term" value="F:metal ion binding"/>
    <property type="evidence" value="ECO:0007669"/>
    <property type="project" value="UniProtKB-KW"/>
</dbReference>
<dbReference type="KEGG" id="reo:HUE58_03280"/>
<dbReference type="EMBL" id="CP054490">
    <property type="protein sequence ID" value="QKQ24177.1"/>
    <property type="molecule type" value="Genomic_DNA"/>
</dbReference>
<evidence type="ECO:0000259" key="5">
    <source>
        <dbReference type="Pfam" id="PF00149"/>
    </source>
</evidence>
<name>A0A6N0HPF5_9GAMM</name>
<organism evidence="6 7">
    <name type="scientific">Candidatus Ruthia endofausta</name>
    <dbReference type="NCBI Taxonomy" id="2738852"/>
    <lineage>
        <taxon>Bacteria</taxon>
        <taxon>Pseudomonadati</taxon>
        <taxon>Pseudomonadota</taxon>
        <taxon>Gammaproteobacteria</taxon>
        <taxon>Candidatus Pseudothioglobaceae</taxon>
        <taxon>Candidatus Ruthturnera</taxon>
    </lineage>
</organism>
<dbReference type="Gene3D" id="3.60.21.10">
    <property type="match status" value="1"/>
</dbReference>
<evidence type="ECO:0000313" key="6">
    <source>
        <dbReference type="EMBL" id="QKQ24177.1"/>
    </source>
</evidence>
<dbReference type="SUPFAM" id="SSF56300">
    <property type="entry name" value="Metallo-dependent phosphatases"/>
    <property type="match status" value="1"/>
</dbReference>
<protein>
    <submittedName>
        <fullName evidence="6">Metallophosphoesterase</fullName>
    </submittedName>
</protein>
<dbReference type="Pfam" id="PF00149">
    <property type="entry name" value="Metallophos"/>
    <property type="match status" value="1"/>
</dbReference>
<dbReference type="RefSeq" id="WP_174605615.1">
    <property type="nucleotide sequence ID" value="NZ_CP054490.1"/>
</dbReference>
<dbReference type="PANTHER" id="PTHR42988">
    <property type="entry name" value="PHOSPHOHYDROLASE"/>
    <property type="match status" value="1"/>
</dbReference>
<evidence type="ECO:0000256" key="4">
    <source>
        <dbReference type="ARBA" id="ARBA00025742"/>
    </source>
</evidence>